<dbReference type="CDD" id="cd09209">
    <property type="entry name" value="Lumazine_synthase-I"/>
    <property type="match status" value="1"/>
</dbReference>
<dbReference type="GO" id="GO:0005829">
    <property type="term" value="C:cytosol"/>
    <property type="evidence" value="ECO:0007669"/>
    <property type="project" value="TreeGrafter"/>
</dbReference>
<evidence type="ECO:0000256" key="1">
    <source>
        <dbReference type="ARBA" id="ARBA00004917"/>
    </source>
</evidence>
<comment type="caution">
    <text evidence="8">The sequence shown here is derived from an EMBL/GenBank/DDBJ whole genome shotgun (WGS) entry which is preliminary data.</text>
</comment>
<dbReference type="GO" id="GO:0000906">
    <property type="term" value="F:6,7-dimethyl-8-ribityllumazine synthase activity"/>
    <property type="evidence" value="ECO:0007669"/>
    <property type="project" value="UniProtKB-UniRule"/>
</dbReference>
<gene>
    <name evidence="7" type="primary">ribH</name>
    <name evidence="8" type="ORF">FHL02_07225</name>
</gene>
<protein>
    <recommendedName>
        <fullName evidence="3 7">6,7-dimethyl-8-ribityllumazine synthase</fullName>
        <shortName evidence="7">DMRL synthase</shortName>
        <shortName evidence="7">LS</shortName>
        <shortName evidence="7">Lumazine synthase</shortName>
        <ecNumber evidence="3 7">2.5.1.78</ecNumber>
    </recommendedName>
</protein>
<evidence type="ECO:0000256" key="5">
    <source>
        <dbReference type="ARBA" id="ARBA00022679"/>
    </source>
</evidence>
<comment type="function">
    <text evidence="7">Catalyzes the formation of 6,7-dimethyl-8-ribityllumazine by condensation of 5-amino-6-(D-ribitylamino)uracil with 3,4-dihydroxy-2-butanone 4-phosphate. This is the penultimate step in the biosynthesis of riboflavin.</text>
</comment>
<dbReference type="OrthoDB" id="9809709at2"/>
<comment type="similarity">
    <text evidence="2 7">Belongs to the DMRL synthase family.</text>
</comment>
<feature type="active site" description="Proton donor" evidence="7">
    <location>
        <position position="88"/>
    </location>
</feature>
<dbReference type="GO" id="GO:0009231">
    <property type="term" value="P:riboflavin biosynthetic process"/>
    <property type="evidence" value="ECO:0007669"/>
    <property type="project" value="UniProtKB-UniRule"/>
</dbReference>
<dbReference type="EC" id="2.5.1.78" evidence="3 7"/>
<accession>A0A5P0ZIA2</accession>
<comment type="catalytic activity">
    <reaction evidence="6 7">
        <text>(2S)-2-hydroxy-3-oxobutyl phosphate + 5-amino-6-(D-ribitylamino)uracil = 6,7-dimethyl-8-(1-D-ribityl)lumazine + phosphate + 2 H2O + H(+)</text>
        <dbReference type="Rhea" id="RHEA:26152"/>
        <dbReference type="ChEBI" id="CHEBI:15377"/>
        <dbReference type="ChEBI" id="CHEBI:15378"/>
        <dbReference type="ChEBI" id="CHEBI:15934"/>
        <dbReference type="ChEBI" id="CHEBI:43474"/>
        <dbReference type="ChEBI" id="CHEBI:58201"/>
        <dbReference type="ChEBI" id="CHEBI:58830"/>
        <dbReference type="EC" id="2.5.1.78"/>
    </reaction>
</comment>
<feature type="binding site" evidence="7">
    <location>
        <begin position="80"/>
        <end position="82"/>
    </location>
    <ligand>
        <name>5-amino-6-(D-ribitylamino)uracil</name>
        <dbReference type="ChEBI" id="CHEBI:15934"/>
    </ligand>
</feature>
<dbReference type="Pfam" id="PF00885">
    <property type="entry name" value="DMRL_synthase"/>
    <property type="match status" value="1"/>
</dbReference>
<dbReference type="PANTHER" id="PTHR21058:SF0">
    <property type="entry name" value="6,7-DIMETHYL-8-RIBITYLLUMAZINE SYNTHASE"/>
    <property type="match status" value="1"/>
</dbReference>
<feature type="binding site" evidence="7">
    <location>
        <begin position="85"/>
        <end position="86"/>
    </location>
    <ligand>
        <name>(2S)-2-hydroxy-3-oxobutyl phosphate</name>
        <dbReference type="ChEBI" id="CHEBI:58830"/>
    </ligand>
</feature>
<evidence type="ECO:0000313" key="9">
    <source>
        <dbReference type="Proteomes" id="UP000380386"/>
    </source>
</evidence>
<name>A0A5P0ZIA2_9LACO</name>
<evidence type="ECO:0000256" key="2">
    <source>
        <dbReference type="ARBA" id="ARBA00007424"/>
    </source>
</evidence>
<dbReference type="RefSeq" id="WP_153383394.1">
    <property type="nucleotide sequence ID" value="NZ_VDFM01000008.1"/>
</dbReference>
<keyword evidence="4 7" id="KW-0686">Riboflavin biosynthesis</keyword>
<organism evidence="8 9">
    <name type="scientific">Companilactobacillus mishanensis</name>
    <dbReference type="NCBI Taxonomy" id="2486008"/>
    <lineage>
        <taxon>Bacteria</taxon>
        <taxon>Bacillati</taxon>
        <taxon>Bacillota</taxon>
        <taxon>Bacilli</taxon>
        <taxon>Lactobacillales</taxon>
        <taxon>Lactobacillaceae</taxon>
        <taxon>Companilactobacillus</taxon>
    </lineage>
</organism>
<comment type="pathway">
    <text evidence="1 7">Cofactor biosynthesis; riboflavin biosynthesis; riboflavin from 2-hydroxy-3-oxobutyl phosphate and 5-amino-6-(D-ribitylamino)uracil: step 1/2.</text>
</comment>
<sequence>MAEIRGQIDGKGLKIGIVVAQFNELVTGKLLSGALHELQKYGVTEDDITTLWVPGAVEIPRVTKKLSDGGKVDGIITLGAVVRGETAHFDYVCAVSANGIAEVSLHGDVPVMYGVLATDDMDQALNRAGGKVGNKGSDCASGVLEMINLEKKI</sequence>
<evidence type="ECO:0000313" key="8">
    <source>
        <dbReference type="EMBL" id="MQS52811.1"/>
    </source>
</evidence>
<dbReference type="InterPro" id="IPR034964">
    <property type="entry name" value="LS"/>
</dbReference>
<dbReference type="Proteomes" id="UP000380386">
    <property type="component" value="Unassembled WGS sequence"/>
</dbReference>
<feature type="binding site" evidence="7">
    <location>
        <begin position="56"/>
        <end position="58"/>
    </location>
    <ligand>
        <name>5-amino-6-(D-ribitylamino)uracil</name>
        <dbReference type="ChEBI" id="CHEBI:15934"/>
    </ligand>
</feature>
<evidence type="ECO:0000256" key="4">
    <source>
        <dbReference type="ARBA" id="ARBA00022619"/>
    </source>
</evidence>
<dbReference type="EMBL" id="VDFM01000008">
    <property type="protein sequence ID" value="MQS52811.1"/>
    <property type="molecule type" value="Genomic_DNA"/>
</dbReference>
<evidence type="ECO:0000256" key="7">
    <source>
        <dbReference type="HAMAP-Rule" id="MF_00178"/>
    </source>
</evidence>
<keyword evidence="5 7" id="KW-0808">Transferase</keyword>
<dbReference type="NCBIfam" id="TIGR00114">
    <property type="entry name" value="lumazine-synth"/>
    <property type="match status" value="1"/>
</dbReference>
<dbReference type="HAMAP" id="MF_00178">
    <property type="entry name" value="Lumazine_synth"/>
    <property type="match status" value="1"/>
</dbReference>
<feature type="binding site" evidence="7">
    <location>
        <position position="127"/>
    </location>
    <ligand>
        <name>(2S)-2-hydroxy-3-oxobutyl phosphate</name>
        <dbReference type="ChEBI" id="CHEBI:58830"/>
    </ligand>
</feature>
<dbReference type="InterPro" id="IPR002180">
    <property type="entry name" value="LS/RS"/>
</dbReference>
<dbReference type="GO" id="GO:0009349">
    <property type="term" value="C:riboflavin synthase complex"/>
    <property type="evidence" value="ECO:0007669"/>
    <property type="project" value="UniProtKB-UniRule"/>
</dbReference>
<dbReference type="SUPFAM" id="SSF52121">
    <property type="entry name" value="Lumazine synthase"/>
    <property type="match status" value="1"/>
</dbReference>
<dbReference type="UniPathway" id="UPA00275">
    <property type="reaction ID" value="UER00404"/>
</dbReference>
<feature type="binding site" evidence="7">
    <location>
        <position position="113"/>
    </location>
    <ligand>
        <name>5-amino-6-(D-ribitylamino)uracil</name>
        <dbReference type="ChEBI" id="CHEBI:15934"/>
    </ligand>
</feature>
<dbReference type="PANTHER" id="PTHR21058">
    <property type="entry name" value="6,7-DIMETHYL-8-RIBITYLLUMAZINE SYNTHASE DMRL SYNTHASE LUMAZINE SYNTHASE"/>
    <property type="match status" value="1"/>
</dbReference>
<evidence type="ECO:0000256" key="3">
    <source>
        <dbReference type="ARBA" id="ARBA00012664"/>
    </source>
</evidence>
<dbReference type="AlphaFoldDB" id="A0A5P0ZIA2"/>
<reference evidence="8 9" key="1">
    <citation type="journal article" date="2019" name="Syst. Appl. Microbiol.">
        <title>Polyphasic characterization of two novel Lactobacillus spp. isolated from blown salami packages: Description of Lactobacillus halodurans sp. nov. and Lactobacillus salsicarnum sp. nov.</title>
        <authorList>
            <person name="Schuster J.A."/>
            <person name="Klingl A."/>
            <person name="Vogel R.F."/>
            <person name="Ehrmann M.A."/>
        </authorList>
    </citation>
    <scope>NUCLEOTIDE SEQUENCE [LARGE SCALE GENOMIC DNA]</scope>
    <source>
        <strain evidence="8 9">TMW 1.2118</strain>
    </source>
</reference>
<dbReference type="InterPro" id="IPR036467">
    <property type="entry name" value="LS/RS_sf"/>
</dbReference>
<dbReference type="Gene3D" id="3.40.50.960">
    <property type="entry name" value="Lumazine/riboflavin synthase"/>
    <property type="match status" value="1"/>
</dbReference>
<proteinExistence type="inferred from homology"/>
<evidence type="ECO:0000256" key="6">
    <source>
        <dbReference type="ARBA" id="ARBA00048785"/>
    </source>
</evidence>
<feature type="binding site" evidence="7">
    <location>
        <position position="22"/>
    </location>
    <ligand>
        <name>5-amino-6-(D-ribitylamino)uracil</name>
        <dbReference type="ChEBI" id="CHEBI:15934"/>
    </ligand>
</feature>